<evidence type="ECO:0000256" key="1">
    <source>
        <dbReference type="ARBA" id="ARBA00007905"/>
    </source>
</evidence>
<evidence type="ECO:0000313" key="7">
    <source>
        <dbReference type="RefSeq" id="XP_052757069.1"/>
    </source>
</evidence>
<dbReference type="PROSITE" id="PS00062">
    <property type="entry name" value="ALDOKETO_REDUCTASE_2"/>
    <property type="match status" value="1"/>
</dbReference>
<dbReference type="Proteomes" id="UP001652740">
    <property type="component" value="Unplaced"/>
</dbReference>
<dbReference type="PANTHER" id="PTHR43827:SF3">
    <property type="entry name" value="NADP-DEPENDENT OXIDOREDUCTASE DOMAIN-CONTAINING PROTEIN"/>
    <property type="match status" value="1"/>
</dbReference>
<dbReference type="PROSITE" id="PS00063">
    <property type="entry name" value="ALDOKETO_REDUCTASE_3"/>
    <property type="match status" value="1"/>
</dbReference>
<organism evidence="6 7">
    <name type="scientific">Galleria mellonella</name>
    <name type="common">Greater wax moth</name>
    <dbReference type="NCBI Taxonomy" id="7137"/>
    <lineage>
        <taxon>Eukaryota</taxon>
        <taxon>Metazoa</taxon>
        <taxon>Ecdysozoa</taxon>
        <taxon>Arthropoda</taxon>
        <taxon>Hexapoda</taxon>
        <taxon>Insecta</taxon>
        <taxon>Pterygota</taxon>
        <taxon>Neoptera</taxon>
        <taxon>Endopterygota</taxon>
        <taxon>Lepidoptera</taxon>
        <taxon>Glossata</taxon>
        <taxon>Ditrysia</taxon>
        <taxon>Pyraloidea</taxon>
        <taxon>Pyralidae</taxon>
        <taxon>Galleriinae</taxon>
        <taxon>Galleria</taxon>
    </lineage>
</organism>
<dbReference type="InterPro" id="IPR023210">
    <property type="entry name" value="NADP_OxRdtase_dom"/>
</dbReference>
<feature type="signal peptide" evidence="4">
    <location>
        <begin position="1"/>
        <end position="29"/>
    </location>
</feature>
<dbReference type="RefSeq" id="XP_052757069.1">
    <property type="nucleotide sequence ID" value="XM_052901109.1"/>
</dbReference>
<dbReference type="InterPro" id="IPR036812">
    <property type="entry name" value="NAD(P)_OxRdtase_dom_sf"/>
</dbReference>
<accession>A0ABM3N0E5</accession>
<gene>
    <name evidence="7" type="primary">LOC113513558</name>
</gene>
<feature type="chain" id="PRO_5046217484" evidence="4">
    <location>
        <begin position="30"/>
        <end position="352"/>
    </location>
</feature>
<evidence type="ECO:0000256" key="4">
    <source>
        <dbReference type="SAM" id="SignalP"/>
    </source>
</evidence>
<evidence type="ECO:0000256" key="3">
    <source>
        <dbReference type="ARBA" id="ARBA00023002"/>
    </source>
</evidence>
<dbReference type="InterPro" id="IPR020471">
    <property type="entry name" value="AKR"/>
</dbReference>
<dbReference type="PIRSF" id="PIRSF000097">
    <property type="entry name" value="AKR"/>
    <property type="match status" value="1"/>
</dbReference>
<keyword evidence="3" id="KW-0560">Oxidoreductase</keyword>
<name>A0ABM3N0E5_GALME</name>
<feature type="domain" description="NADP-dependent oxidoreductase" evidence="5">
    <location>
        <begin position="51"/>
        <end position="317"/>
    </location>
</feature>
<reference evidence="7" key="1">
    <citation type="submission" date="2025-08" db="UniProtKB">
        <authorList>
            <consortium name="RefSeq"/>
        </authorList>
    </citation>
    <scope>IDENTIFICATION</scope>
    <source>
        <tissue evidence="7">Whole larvae</tissue>
    </source>
</reference>
<evidence type="ECO:0000259" key="5">
    <source>
        <dbReference type="Pfam" id="PF00248"/>
    </source>
</evidence>
<dbReference type="Pfam" id="PF00248">
    <property type="entry name" value="Aldo_ket_red"/>
    <property type="match status" value="1"/>
</dbReference>
<keyword evidence="2" id="KW-0521">NADP</keyword>
<dbReference type="Gene3D" id="3.20.20.100">
    <property type="entry name" value="NADP-dependent oxidoreductase domain"/>
    <property type="match status" value="1"/>
</dbReference>
<evidence type="ECO:0000256" key="2">
    <source>
        <dbReference type="ARBA" id="ARBA00022857"/>
    </source>
</evidence>
<keyword evidence="4" id="KW-0732">Signal</keyword>
<evidence type="ECO:0000313" key="6">
    <source>
        <dbReference type="Proteomes" id="UP001652740"/>
    </source>
</evidence>
<proteinExistence type="inferred from homology"/>
<comment type="similarity">
    <text evidence="1">Belongs to the aldo/keto reductase family.</text>
</comment>
<dbReference type="PRINTS" id="PR00069">
    <property type="entry name" value="ALDKETRDTASE"/>
</dbReference>
<protein>
    <submittedName>
        <fullName evidence="7">Aldo-keto reductase AKR2E4-like</fullName>
    </submittedName>
</protein>
<dbReference type="SUPFAM" id="SSF51430">
    <property type="entry name" value="NAD(P)-linked oxidoreductase"/>
    <property type="match status" value="1"/>
</dbReference>
<dbReference type="GeneID" id="113513558"/>
<dbReference type="PANTHER" id="PTHR43827">
    <property type="entry name" value="2,5-DIKETO-D-GLUCONIC ACID REDUCTASE"/>
    <property type="match status" value="1"/>
</dbReference>
<sequence length="352" mass="39992">MRTYSITRRSYKMFLFWLTLTILFRNALCDEKDGGVAPRVLLNDGNTIPSLGLGTFLGFDENGQKAVKDGEVERPVTWALQSGYRMLDTAAAYLNEEQIGNAIRKSSIPRENIFVVTKLASNKQRDVVSAIKESLSRLNLTYVDLYLIHNPVAFKPDHSGFDVIDYLDTWKGMEETQRLGLTKSIGLSNFNISQIERVLANCVIKPSVLQVEVNLNLAQNKLIDFCKAHNIAVMAYTPFGALFDAGDVPPPPRVNDPILIKMADRYNKTTPQIVLRYLVQRGVIPIPKSVNKERIEQNIDVFDFALTAEDMETLGKFNKDYRTVHPSFWQEHPYYPFEKVDKPAPDLFKPKN</sequence>
<keyword evidence="6" id="KW-1185">Reference proteome</keyword>
<dbReference type="InterPro" id="IPR018170">
    <property type="entry name" value="Aldo/ket_reductase_CS"/>
</dbReference>